<gene>
    <name evidence="1" type="ORF">MRB53_004395</name>
</gene>
<evidence type="ECO:0000313" key="1">
    <source>
        <dbReference type="EMBL" id="KAJ8642647.1"/>
    </source>
</evidence>
<evidence type="ECO:0000313" key="2">
    <source>
        <dbReference type="Proteomes" id="UP001234297"/>
    </source>
</evidence>
<organism evidence="1 2">
    <name type="scientific">Persea americana</name>
    <name type="common">Avocado</name>
    <dbReference type="NCBI Taxonomy" id="3435"/>
    <lineage>
        <taxon>Eukaryota</taxon>
        <taxon>Viridiplantae</taxon>
        <taxon>Streptophyta</taxon>
        <taxon>Embryophyta</taxon>
        <taxon>Tracheophyta</taxon>
        <taxon>Spermatophyta</taxon>
        <taxon>Magnoliopsida</taxon>
        <taxon>Magnoliidae</taxon>
        <taxon>Laurales</taxon>
        <taxon>Lauraceae</taxon>
        <taxon>Persea</taxon>
    </lineage>
</organism>
<dbReference type="EMBL" id="CM056810">
    <property type="protein sequence ID" value="KAJ8642647.1"/>
    <property type="molecule type" value="Genomic_DNA"/>
</dbReference>
<accession>A0ACC2MBX8</accession>
<reference evidence="1 2" key="1">
    <citation type="journal article" date="2022" name="Hortic Res">
        <title>A haplotype resolved chromosomal level avocado genome allows analysis of novel avocado genes.</title>
        <authorList>
            <person name="Nath O."/>
            <person name="Fletcher S.J."/>
            <person name="Hayward A."/>
            <person name="Shaw L.M."/>
            <person name="Masouleh A.K."/>
            <person name="Furtado A."/>
            <person name="Henry R.J."/>
            <person name="Mitter N."/>
        </authorList>
    </citation>
    <scope>NUCLEOTIDE SEQUENCE [LARGE SCALE GENOMIC DNA]</scope>
    <source>
        <strain evidence="2">cv. Hass</strain>
    </source>
</reference>
<sequence>MWLHQSKESCRANLRALCCSPEVVKSVARSYEHRAWEERQSREKLFNDLKHLGSERLPYRKGTQVEYGRNHKAKEGYI</sequence>
<keyword evidence="2" id="KW-1185">Reference proteome</keyword>
<proteinExistence type="predicted"/>
<dbReference type="Proteomes" id="UP001234297">
    <property type="component" value="Chromosome 2"/>
</dbReference>
<name>A0ACC2MBX8_PERAE</name>
<protein>
    <submittedName>
        <fullName evidence="1">Uncharacterized protein</fullName>
    </submittedName>
</protein>
<comment type="caution">
    <text evidence="1">The sequence shown here is derived from an EMBL/GenBank/DDBJ whole genome shotgun (WGS) entry which is preliminary data.</text>
</comment>